<protein>
    <submittedName>
        <fullName evidence="1">Uncharacterized protein</fullName>
    </submittedName>
</protein>
<proteinExistence type="predicted"/>
<dbReference type="AlphaFoldDB" id="A0AA43GRA8"/>
<keyword evidence="2" id="KW-1185">Reference proteome</keyword>
<name>A0AA43GRA8_9CYAN</name>
<comment type="caution">
    <text evidence="1">The sequence shown here is derived from an EMBL/GenBank/DDBJ whole genome shotgun (WGS) entry which is preliminary data.</text>
</comment>
<dbReference type="EMBL" id="JANQDH010000046">
    <property type="protein sequence ID" value="MDH6060187.1"/>
    <property type="molecule type" value="Genomic_DNA"/>
</dbReference>
<organism evidence="1 2">
    <name type="scientific">Chrysosporum bergii ANA360D</name>
    <dbReference type="NCBI Taxonomy" id="617107"/>
    <lineage>
        <taxon>Bacteria</taxon>
        <taxon>Bacillati</taxon>
        <taxon>Cyanobacteriota</taxon>
        <taxon>Cyanophyceae</taxon>
        <taxon>Nostocales</taxon>
        <taxon>Nodulariaceae</taxon>
        <taxon>Chrysosporum</taxon>
    </lineage>
</organism>
<reference evidence="1 2" key="1">
    <citation type="journal article" date="2023" name="J. Phycol.">
        <title>Chrysosporum ovalisporum is synonymous with the true-branching cyanobacterium Umezakia natans (Nostocales/Aphanizomenonaceae).</title>
        <authorList>
            <person name="McGregor G.B."/>
            <person name="Sendall B.C."/>
            <person name="Niiyama Y."/>
            <person name="Tuji A."/>
            <person name="Willis A."/>
        </authorList>
    </citation>
    <scope>NUCLEOTIDE SEQUENCE [LARGE SCALE GENOMIC DNA]</scope>
    <source>
        <strain evidence="1 2">ANA360D</strain>
    </source>
</reference>
<evidence type="ECO:0000313" key="1">
    <source>
        <dbReference type="EMBL" id="MDH6060187.1"/>
    </source>
</evidence>
<gene>
    <name evidence="1" type="ORF">NWP17_07010</name>
</gene>
<accession>A0AA43GRA8</accession>
<dbReference type="Proteomes" id="UP001159387">
    <property type="component" value="Unassembled WGS sequence"/>
</dbReference>
<evidence type="ECO:0000313" key="2">
    <source>
        <dbReference type="Proteomes" id="UP001159387"/>
    </source>
</evidence>
<dbReference type="RefSeq" id="WP_280654193.1">
    <property type="nucleotide sequence ID" value="NZ_JANQDH010000046.1"/>
</dbReference>
<sequence>MLYGLAILHSQELKFRGNYDGDLCGKVVREVKPSPVWIADLDDYQVVTVFGANENPRKKYLQNLQTLGESIQLFPLTQQ</sequence>